<dbReference type="CDD" id="cd09251">
    <property type="entry name" value="AP-2_Mu2_Cterm"/>
    <property type="match status" value="1"/>
</dbReference>
<evidence type="ECO:0000313" key="11">
    <source>
        <dbReference type="EMBL" id="WIA10696.1"/>
    </source>
</evidence>
<dbReference type="InterPro" id="IPR001392">
    <property type="entry name" value="Clathrin_mu"/>
</dbReference>
<dbReference type="InterPro" id="IPR050431">
    <property type="entry name" value="Adaptor_comp_med_subunit"/>
</dbReference>
<keyword evidence="12" id="KW-1185">Reference proteome</keyword>
<keyword evidence="4" id="KW-1003">Cell membrane</keyword>
<dbReference type="PANTHER" id="PTHR10529">
    <property type="entry name" value="AP COMPLEX SUBUNIT MU"/>
    <property type="match status" value="1"/>
</dbReference>
<dbReference type="InterPro" id="IPR028565">
    <property type="entry name" value="MHD"/>
</dbReference>
<dbReference type="InterPro" id="IPR018240">
    <property type="entry name" value="Clathrin_mu_CS"/>
</dbReference>
<evidence type="ECO:0000256" key="4">
    <source>
        <dbReference type="ARBA" id="ARBA00022475"/>
    </source>
</evidence>
<evidence type="ECO:0000256" key="7">
    <source>
        <dbReference type="ARBA" id="ARBA00023136"/>
    </source>
</evidence>
<evidence type="ECO:0000256" key="3">
    <source>
        <dbReference type="ARBA" id="ARBA00022448"/>
    </source>
</evidence>
<keyword evidence="3 9" id="KW-0813">Transport</keyword>
<dbReference type="PIRSF" id="PIRSF005992">
    <property type="entry name" value="Clathrin_mu"/>
    <property type="match status" value="1"/>
</dbReference>
<dbReference type="Proteomes" id="UP001244341">
    <property type="component" value="Chromosome 2b"/>
</dbReference>
<organism evidence="11 12">
    <name type="scientific">Tetradesmus obliquus</name>
    <name type="common">Green alga</name>
    <name type="synonym">Acutodesmus obliquus</name>
    <dbReference type="NCBI Taxonomy" id="3088"/>
    <lineage>
        <taxon>Eukaryota</taxon>
        <taxon>Viridiplantae</taxon>
        <taxon>Chlorophyta</taxon>
        <taxon>core chlorophytes</taxon>
        <taxon>Chlorophyceae</taxon>
        <taxon>CS clade</taxon>
        <taxon>Sphaeropleales</taxon>
        <taxon>Scenedesmaceae</taxon>
        <taxon>Tetradesmus</taxon>
    </lineage>
</organism>
<dbReference type="CDD" id="cd14836">
    <property type="entry name" value="AP2_Mu_N"/>
    <property type="match status" value="1"/>
</dbReference>
<protein>
    <recommendedName>
        <fullName evidence="10">MHD domain-containing protein</fullName>
    </recommendedName>
</protein>
<dbReference type="PROSITE" id="PS51072">
    <property type="entry name" value="MHD"/>
    <property type="match status" value="1"/>
</dbReference>
<feature type="domain" description="MHD" evidence="10">
    <location>
        <begin position="180"/>
        <end position="422"/>
    </location>
</feature>
<dbReference type="InterPro" id="IPR022775">
    <property type="entry name" value="AP_mu_sigma_su"/>
</dbReference>
<dbReference type="Pfam" id="PF00928">
    <property type="entry name" value="Adap_comp_sub"/>
    <property type="match status" value="1"/>
</dbReference>
<dbReference type="InterPro" id="IPR043512">
    <property type="entry name" value="Mu2_C"/>
</dbReference>
<evidence type="ECO:0000256" key="6">
    <source>
        <dbReference type="ARBA" id="ARBA00022927"/>
    </source>
</evidence>
<sequence length="423" mass="47796">MAHCCAAIYFMNIRGDILIERRYRDDVERDMAENFRTQILNSKGESASLQTPVRTLGSCTFMYLRHADLYILMVTRNNANVMMAFKFMTSLVDLLRSYFEGALNESSVKRNFVLIYELLDETMDYGFPQLTEPAALKSFILQKGVRSELDAASSTQQARNATLTVTGAVSWRRPGLKYSSNEVFLDIVEEVNLLLSSTGAVLRNDVAGKVLMKCKLSDMPELRLGLNEALEDVTFHQCVNLGAYEQSKVVTFIPPDGEFELMRYRTSEGINVPFKVIPVVKELGRTRLEANVSVRSLFGAKMFALNTVVLVPVPDYTAKCNIVVTSGKAKYDATKKAIVWKIKRFSGACEHNLRAEVSMVSTTKERKPWPRPPISMSFQVPMFSASGLRVMYLKITERRQGPAYSVEKWVRKVCKSGDFQVRI</sequence>
<dbReference type="Gene3D" id="3.30.450.60">
    <property type="match status" value="1"/>
</dbReference>
<evidence type="ECO:0000256" key="1">
    <source>
        <dbReference type="ARBA" id="ARBA00004236"/>
    </source>
</evidence>
<dbReference type="SUPFAM" id="SSF49447">
    <property type="entry name" value="Second domain of Mu2 adaptin subunit (ap50) of ap2 adaptor"/>
    <property type="match status" value="1"/>
</dbReference>
<comment type="similarity">
    <text evidence="9">Belongs to the adaptor complexes medium subunit family.</text>
</comment>
<evidence type="ECO:0000256" key="5">
    <source>
        <dbReference type="ARBA" id="ARBA00022583"/>
    </source>
</evidence>
<accession>A0ABY8TSG0</accession>
<evidence type="ECO:0000256" key="8">
    <source>
        <dbReference type="ARBA" id="ARBA00023176"/>
    </source>
</evidence>
<dbReference type="EMBL" id="CP126209">
    <property type="protein sequence ID" value="WIA10696.1"/>
    <property type="molecule type" value="Genomic_DNA"/>
</dbReference>
<evidence type="ECO:0000259" key="10">
    <source>
        <dbReference type="PROSITE" id="PS51072"/>
    </source>
</evidence>
<dbReference type="InterPro" id="IPR036168">
    <property type="entry name" value="AP2_Mu_C_sf"/>
</dbReference>
<keyword evidence="5" id="KW-0254">Endocytosis</keyword>
<evidence type="ECO:0000256" key="9">
    <source>
        <dbReference type="PIRNR" id="PIRNR005992"/>
    </source>
</evidence>
<dbReference type="PRINTS" id="PR00314">
    <property type="entry name" value="CLATHRINADPT"/>
</dbReference>
<reference evidence="11 12" key="1">
    <citation type="submission" date="2023-05" db="EMBL/GenBank/DDBJ databases">
        <title>A 100% complete, gapless, phased diploid assembly of the Scenedesmus obliquus UTEX 3031 genome.</title>
        <authorList>
            <person name="Biondi T.C."/>
            <person name="Hanschen E.R."/>
            <person name="Kwon T."/>
            <person name="Eng W."/>
            <person name="Kruse C.P.S."/>
            <person name="Koehler S.I."/>
            <person name="Kunde Y."/>
            <person name="Gleasner C.D."/>
            <person name="You Mak K.T."/>
            <person name="Polle J."/>
            <person name="Hovde B.T."/>
            <person name="Starkenburg S.R."/>
        </authorList>
    </citation>
    <scope>NUCLEOTIDE SEQUENCE [LARGE SCALE GENOMIC DNA]</scope>
    <source>
        <strain evidence="11 12">DOE0152z</strain>
    </source>
</reference>
<dbReference type="PROSITE" id="PS00991">
    <property type="entry name" value="CLAT_ADAPTOR_M_2"/>
    <property type="match status" value="1"/>
</dbReference>
<keyword evidence="8" id="KW-0168">Coated pit</keyword>
<proteinExistence type="inferred from homology"/>
<gene>
    <name evidence="11" type="ORF">OEZ85_010876</name>
</gene>
<keyword evidence="6 9" id="KW-0653">Protein transport</keyword>
<dbReference type="InterPro" id="IPR043532">
    <property type="entry name" value="AP2_Mu_N"/>
</dbReference>
<evidence type="ECO:0000256" key="2">
    <source>
        <dbReference type="ARBA" id="ARBA00004277"/>
    </source>
</evidence>
<evidence type="ECO:0000313" key="12">
    <source>
        <dbReference type="Proteomes" id="UP001244341"/>
    </source>
</evidence>
<comment type="subcellular location">
    <subcellularLocation>
        <location evidence="1">Cell membrane</location>
    </subcellularLocation>
    <subcellularLocation>
        <location evidence="2">Membrane</location>
        <location evidence="2">Coated pit</location>
        <topology evidence="2">Peripheral membrane protein</topology>
        <orientation evidence="2">Cytoplasmic side</orientation>
    </subcellularLocation>
</comment>
<name>A0ABY8TSG0_TETOB</name>
<dbReference type="PROSITE" id="PS00990">
    <property type="entry name" value="CLAT_ADAPTOR_M_1"/>
    <property type="match status" value="1"/>
</dbReference>
<keyword evidence="7" id="KW-0472">Membrane</keyword>
<dbReference type="InterPro" id="IPR011012">
    <property type="entry name" value="Longin-like_dom_sf"/>
</dbReference>
<dbReference type="SUPFAM" id="SSF64356">
    <property type="entry name" value="SNARE-like"/>
    <property type="match status" value="1"/>
</dbReference>
<dbReference type="Pfam" id="PF01217">
    <property type="entry name" value="Clat_adaptor_s"/>
    <property type="match status" value="1"/>
</dbReference>
<dbReference type="Gene3D" id="2.60.40.1170">
    <property type="entry name" value="Mu homology domain, subdomain B"/>
    <property type="match status" value="2"/>
</dbReference>